<dbReference type="InterPro" id="IPR050300">
    <property type="entry name" value="GDXG_lipolytic_enzyme"/>
</dbReference>
<keyword evidence="1 3" id="KW-0378">Hydrolase</keyword>
<dbReference type="Gene3D" id="3.40.50.1820">
    <property type="entry name" value="alpha/beta hydrolase"/>
    <property type="match status" value="1"/>
</dbReference>
<comment type="caution">
    <text evidence="3">The sequence shown here is derived from an EMBL/GenBank/DDBJ whole genome shotgun (WGS) entry which is preliminary data.</text>
</comment>
<dbReference type="EMBL" id="JBDPGJ010000003">
    <property type="protein sequence ID" value="MEX0407141.1"/>
    <property type="molecule type" value="Genomic_DNA"/>
</dbReference>
<dbReference type="Proteomes" id="UP001556692">
    <property type="component" value="Unassembled WGS sequence"/>
</dbReference>
<evidence type="ECO:0000256" key="1">
    <source>
        <dbReference type="ARBA" id="ARBA00022801"/>
    </source>
</evidence>
<evidence type="ECO:0000313" key="4">
    <source>
        <dbReference type="Proteomes" id="UP001556692"/>
    </source>
</evidence>
<gene>
    <name evidence="3" type="ORF">ABGN05_15860</name>
</gene>
<evidence type="ECO:0000259" key="2">
    <source>
        <dbReference type="Pfam" id="PF07859"/>
    </source>
</evidence>
<name>A0ABV3SK35_9HYPH</name>
<keyword evidence="4" id="KW-1185">Reference proteome</keyword>
<proteinExistence type="predicted"/>
<dbReference type="RefSeq" id="WP_367955009.1">
    <property type="nucleotide sequence ID" value="NZ_JBDPGJ010000003.1"/>
</dbReference>
<dbReference type="PANTHER" id="PTHR48081">
    <property type="entry name" value="AB HYDROLASE SUPERFAMILY PROTEIN C4A8.06C"/>
    <property type="match status" value="1"/>
</dbReference>
<sequence>MIDPVAIGMSMPSLKSRLVGHYLKLTRKKGFASAQGLHDWIARSRQRQIHLPPASVARRVAITRREIDGHPVYDVVPGQRSASHIVYFHGGAYCFEITSYHWKLIADVAERTGARVTVPIYPLAPEHDFHDMFRMAMATYRSVLGQTRASDVVFMGDSAGGNMAVVLTMMAAEKRLPLPGCHVLISPGLDMAATEAMTEAACRDPWLDVPGGEEAIRIYCAGIDVKDWRISPRYGDLSVLPKTLIFTSTRDLLCSGTMGFAEAALEAGVDVELVVEEGMYHVWPLIETIEARRAKDRIVEFLRKHELPKPARAPAAATVAVLPAE</sequence>
<protein>
    <submittedName>
        <fullName evidence="3">Alpha/beta hydrolase</fullName>
    </submittedName>
</protein>
<feature type="domain" description="Alpha/beta hydrolase fold-3" evidence="2">
    <location>
        <begin position="85"/>
        <end position="283"/>
    </location>
</feature>
<organism evidence="3 4">
    <name type="scientific">Aquibium pacificus</name>
    <dbReference type="NCBI Taxonomy" id="3153579"/>
    <lineage>
        <taxon>Bacteria</taxon>
        <taxon>Pseudomonadati</taxon>
        <taxon>Pseudomonadota</taxon>
        <taxon>Alphaproteobacteria</taxon>
        <taxon>Hyphomicrobiales</taxon>
        <taxon>Phyllobacteriaceae</taxon>
        <taxon>Aquibium</taxon>
    </lineage>
</organism>
<accession>A0ABV3SK35</accession>
<dbReference type="GO" id="GO:0016787">
    <property type="term" value="F:hydrolase activity"/>
    <property type="evidence" value="ECO:0007669"/>
    <property type="project" value="UniProtKB-KW"/>
</dbReference>
<evidence type="ECO:0000313" key="3">
    <source>
        <dbReference type="EMBL" id="MEX0407141.1"/>
    </source>
</evidence>
<dbReference type="SUPFAM" id="SSF53474">
    <property type="entry name" value="alpha/beta-Hydrolases"/>
    <property type="match status" value="1"/>
</dbReference>
<dbReference type="Pfam" id="PF07859">
    <property type="entry name" value="Abhydrolase_3"/>
    <property type="match status" value="1"/>
</dbReference>
<dbReference type="InterPro" id="IPR029058">
    <property type="entry name" value="AB_hydrolase_fold"/>
</dbReference>
<dbReference type="PANTHER" id="PTHR48081:SF8">
    <property type="entry name" value="ALPHA_BETA HYDROLASE FOLD-3 DOMAIN-CONTAINING PROTEIN-RELATED"/>
    <property type="match status" value="1"/>
</dbReference>
<dbReference type="InterPro" id="IPR013094">
    <property type="entry name" value="AB_hydrolase_3"/>
</dbReference>
<reference evidence="3 4" key="1">
    <citation type="submission" date="2024-05" db="EMBL/GenBank/DDBJ databases">
        <authorList>
            <person name="Jiang F."/>
        </authorList>
    </citation>
    <scope>NUCLEOTIDE SEQUENCE [LARGE SCALE GENOMIC DNA]</scope>
    <source>
        <strain evidence="3 4">LZ166</strain>
    </source>
</reference>